<accession>A0AAJ5RML9</accession>
<organism evidence="1 2">
    <name type="scientific">Lysinibacillus irui</name>
    <dbReference type="NCBI Taxonomy" id="2998077"/>
    <lineage>
        <taxon>Bacteria</taxon>
        <taxon>Bacillati</taxon>
        <taxon>Bacillota</taxon>
        <taxon>Bacilli</taxon>
        <taxon>Bacillales</taxon>
        <taxon>Bacillaceae</taxon>
        <taxon>Lysinibacillus</taxon>
    </lineage>
</organism>
<dbReference type="EMBL" id="CP113527">
    <property type="protein sequence ID" value="WDV06689.1"/>
    <property type="molecule type" value="Genomic_DNA"/>
</dbReference>
<evidence type="ECO:0000313" key="1">
    <source>
        <dbReference type="EMBL" id="WDV06689.1"/>
    </source>
</evidence>
<reference evidence="1" key="1">
    <citation type="submission" date="2022-11" db="EMBL/GenBank/DDBJ databases">
        <title>Lysinibacillus irui.</title>
        <authorList>
            <person name="Akintayo S.O."/>
        </authorList>
    </citation>
    <scope>NUCLEOTIDE SEQUENCE</scope>
    <source>
        <strain evidence="1">IRB4-01</strain>
    </source>
</reference>
<name>A0AAJ5RML9_9BACI</name>
<dbReference type="AlphaFoldDB" id="A0AAJ5RML9"/>
<sequence length="47" mass="5300">MRDWSKSYLSSSTAIKWVSEQGVEDDWKRDAEAELGFSLHDPTAGVL</sequence>
<protein>
    <submittedName>
        <fullName evidence="1">Uncharacterized protein</fullName>
    </submittedName>
</protein>
<dbReference type="KEGG" id="liu:OU989_21085"/>
<dbReference type="Proteomes" id="UP001219585">
    <property type="component" value="Chromosome"/>
</dbReference>
<dbReference type="RefSeq" id="WP_274794875.1">
    <property type="nucleotide sequence ID" value="NZ_CP113527.1"/>
</dbReference>
<evidence type="ECO:0000313" key="2">
    <source>
        <dbReference type="Proteomes" id="UP001219585"/>
    </source>
</evidence>
<proteinExistence type="predicted"/>
<gene>
    <name evidence="1" type="ORF">OU989_21085</name>
</gene>